<gene>
    <name evidence="14" type="ORF">COT77_02370</name>
</gene>
<evidence type="ECO:0000256" key="11">
    <source>
        <dbReference type="SAM" id="Phobius"/>
    </source>
</evidence>
<comment type="similarity">
    <text evidence="2 10">Belongs to the ABC-4 integral membrane protein family. FtsX subfamily.</text>
</comment>
<keyword evidence="5 10" id="KW-0132">Cell division</keyword>
<keyword evidence="4 10" id="KW-1003">Cell membrane</keyword>
<keyword evidence="9 10" id="KW-0131">Cell cycle</keyword>
<keyword evidence="8 10" id="KW-0472">Membrane</keyword>
<evidence type="ECO:0000259" key="13">
    <source>
        <dbReference type="Pfam" id="PF18075"/>
    </source>
</evidence>
<evidence type="ECO:0000313" key="15">
    <source>
        <dbReference type="Proteomes" id="UP000228596"/>
    </source>
</evidence>
<sequence>MIFTRFKRAIKIALANFSRNSMLAITAIFIMTLAILTVSIFMLLSFSTNEAAQKLKDKIDITVNFKDEASEALIQQLKNELSTRENFKSIHYISKEEALKNFQSRVNVKKEIKDIVNPADNPLPRGLQIGAVDFSQFDFVSAVIKKPQYAPYIDSSSYEDNKQLIQNVNTITKFIKKFGLVLSIMFVLISVLVVYNTVRLTIIFRSNEMEIMRLVGASTFFARAPFLLEGFMYGFFALIFSQLIIFISIKLLTSFGSVTIFSSLLTLIEPIYAKNFWLLLVVQLIVGTVIGVGSSWLSIRKFVKL</sequence>
<evidence type="ECO:0000256" key="10">
    <source>
        <dbReference type="PIRNR" id="PIRNR003097"/>
    </source>
</evidence>
<dbReference type="InterPro" id="IPR003838">
    <property type="entry name" value="ABC3_permease_C"/>
</dbReference>
<dbReference type="GO" id="GO:0051301">
    <property type="term" value="P:cell division"/>
    <property type="evidence" value="ECO:0007669"/>
    <property type="project" value="UniProtKB-KW"/>
</dbReference>
<evidence type="ECO:0000256" key="5">
    <source>
        <dbReference type="ARBA" id="ARBA00022618"/>
    </source>
</evidence>
<protein>
    <recommendedName>
        <fullName evidence="3 10">Cell division protein FtsX</fullName>
    </recommendedName>
</protein>
<feature type="transmembrane region" description="Helical" evidence="11">
    <location>
        <begin position="21"/>
        <end position="46"/>
    </location>
</feature>
<proteinExistence type="inferred from homology"/>
<dbReference type="PANTHER" id="PTHR47755">
    <property type="entry name" value="CELL DIVISION PROTEIN FTSX"/>
    <property type="match status" value="1"/>
</dbReference>
<evidence type="ECO:0000256" key="3">
    <source>
        <dbReference type="ARBA" id="ARBA00021907"/>
    </source>
</evidence>
<dbReference type="PANTHER" id="PTHR47755:SF1">
    <property type="entry name" value="CELL DIVISION PROTEIN FTSX"/>
    <property type="match status" value="1"/>
</dbReference>
<dbReference type="PIRSF" id="PIRSF003097">
    <property type="entry name" value="FtsX"/>
    <property type="match status" value="1"/>
</dbReference>
<evidence type="ECO:0000256" key="4">
    <source>
        <dbReference type="ARBA" id="ARBA00022475"/>
    </source>
</evidence>
<dbReference type="GO" id="GO:0005886">
    <property type="term" value="C:plasma membrane"/>
    <property type="evidence" value="ECO:0007669"/>
    <property type="project" value="UniProtKB-SubCell"/>
</dbReference>
<evidence type="ECO:0000256" key="8">
    <source>
        <dbReference type="ARBA" id="ARBA00023136"/>
    </source>
</evidence>
<evidence type="ECO:0000256" key="2">
    <source>
        <dbReference type="ARBA" id="ARBA00007379"/>
    </source>
</evidence>
<evidence type="ECO:0000256" key="6">
    <source>
        <dbReference type="ARBA" id="ARBA00022692"/>
    </source>
</evidence>
<dbReference type="Pfam" id="PF02687">
    <property type="entry name" value="FtsX"/>
    <property type="match status" value="1"/>
</dbReference>
<comment type="subcellular location">
    <subcellularLocation>
        <location evidence="1">Cell membrane</location>
        <topology evidence="1">Multi-pass membrane protein</topology>
    </subcellularLocation>
</comment>
<evidence type="ECO:0000313" key="14">
    <source>
        <dbReference type="EMBL" id="PIT97285.1"/>
    </source>
</evidence>
<evidence type="ECO:0000256" key="7">
    <source>
        <dbReference type="ARBA" id="ARBA00022989"/>
    </source>
</evidence>
<dbReference type="Proteomes" id="UP000228596">
    <property type="component" value="Unassembled WGS sequence"/>
</dbReference>
<dbReference type="InterPro" id="IPR004513">
    <property type="entry name" value="FtsX"/>
</dbReference>
<name>A0A2M6WWV8_9BACT</name>
<dbReference type="Pfam" id="PF18075">
    <property type="entry name" value="FtsX_ECD"/>
    <property type="match status" value="1"/>
</dbReference>
<feature type="transmembrane region" description="Helical" evidence="11">
    <location>
        <begin position="276"/>
        <end position="299"/>
    </location>
</feature>
<dbReference type="AlphaFoldDB" id="A0A2M6WWV8"/>
<dbReference type="Gene3D" id="3.30.70.3040">
    <property type="match status" value="1"/>
</dbReference>
<evidence type="ECO:0000256" key="9">
    <source>
        <dbReference type="ARBA" id="ARBA00023306"/>
    </source>
</evidence>
<feature type="transmembrane region" description="Helical" evidence="11">
    <location>
        <begin position="234"/>
        <end position="264"/>
    </location>
</feature>
<evidence type="ECO:0000256" key="1">
    <source>
        <dbReference type="ARBA" id="ARBA00004651"/>
    </source>
</evidence>
<feature type="domain" description="ABC3 transporter permease C-terminal" evidence="12">
    <location>
        <begin position="181"/>
        <end position="304"/>
    </location>
</feature>
<keyword evidence="7 11" id="KW-1133">Transmembrane helix</keyword>
<dbReference type="EMBL" id="PEZV01000025">
    <property type="protein sequence ID" value="PIT97285.1"/>
    <property type="molecule type" value="Genomic_DNA"/>
</dbReference>
<reference evidence="15" key="1">
    <citation type="submission" date="2017-09" db="EMBL/GenBank/DDBJ databases">
        <title>Depth-based differentiation of microbial function through sediment-hosted aquifers and enrichment of novel symbionts in the deep terrestrial subsurface.</title>
        <authorList>
            <person name="Probst A.J."/>
            <person name="Ladd B."/>
            <person name="Jarett J.K."/>
            <person name="Geller-Mcgrath D.E."/>
            <person name="Sieber C.M.K."/>
            <person name="Emerson J.B."/>
            <person name="Anantharaman K."/>
            <person name="Thomas B.C."/>
            <person name="Malmstrom R."/>
            <person name="Stieglmeier M."/>
            <person name="Klingl A."/>
            <person name="Woyke T."/>
            <person name="Ryan C.M."/>
            <person name="Banfield J.F."/>
        </authorList>
    </citation>
    <scope>NUCLEOTIDE SEQUENCE [LARGE SCALE GENOMIC DNA]</scope>
</reference>
<feature type="domain" description="FtsX extracellular" evidence="13">
    <location>
        <begin position="60"/>
        <end position="146"/>
    </location>
</feature>
<evidence type="ECO:0000259" key="12">
    <source>
        <dbReference type="Pfam" id="PF02687"/>
    </source>
</evidence>
<accession>A0A2M6WWV8</accession>
<keyword evidence="6 11" id="KW-0812">Transmembrane</keyword>
<organism evidence="14 15">
    <name type="scientific">Candidatus Berkelbacteria bacterium CG10_big_fil_rev_8_21_14_0_10_41_12</name>
    <dbReference type="NCBI Taxonomy" id="1974513"/>
    <lineage>
        <taxon>Bacteria</taxon>
        <taxon>Candidatus Berkelbacteria</taxon>
    </lineage>
</organism>
<feature type="transmembrane region" description="Helical" evidence="11">
    <location>
        <begin position="178"/>
        <end position="198"/>
    </location>
</feature>
<comment type="caution">
    <text evidence="14">The sequence shown here is derived from an EMBL/GenBank/DDBJ whole genome shotgun (WGS) entry which is preliminary data.</text>
</comment>
<dbReference type="InterPro" id="IPR040690">
    <property type="entry name" value="FtsX_ECD"/>
</dbReference>